<proteinExistence type="predicted"/>
<dbReference type="InterPro" id="IPR022532">
    <property type="entry name" value="DUF3696"/>
</dbReference>
<dbReference type="Pfam" id="PF13175">
    <property type="entry name" value="AAA_15"/>
    <property type="match status" value="1"/>
</dbReference>
<organism evidence="3 4">
    <name type="scientific">Profundicola chukchiensis</name>
    <dbReference type="NCBI Taxonomy" id="2961959"/>
    <lineage>
        <taxon>Bacteria</taxon>
        <taxon>Pseudomonadati</taxon>
        <taxon>Bacteroidota</taxon>
        <taxon>Flavobacteriia</taxon>
        <taxon>Flavobacteriales</taxon>
        <taxon>Weeksellaceae</taxon>
        <taxon>Profundicola</taxon>
    </lineage>
</organism>
<evidence type="ECO:0000313" key="4">
    <source>
        <dbReference type="Proteomes" id="UP001152599"/>
    </source>
</evidence>
<dbReference type="Pfam" id="PF12476">
    <property type="entry name" value="DUF3696"/>
    <property type="match status" value="1"/>
</dbReference>
<dbReference type="InterPro" id="IPR051396">
    <property type="entry name" value="Bact_Antivir_Def_Nuclease"/>
</dbReference>
<dbReference type="PANTHER" id="PTHR43581">
    <property type="entry name" value="ATP/GTP PHOSPHATASE"/>
    <property type="match status" value="1"/>
</dbReference>
<dbReference type="RefSeq" id="WP_304420315.1">
    <property type="nucleotide sequence ID" value="NZ_JANCMU010000002.1"/>
</dbReference>
<feature type="domain" description="Endonuclease GajA/Old nuclease/RecF-like AAA" evidence="2">
    <location>
        <begin position="2"/>
        <end position="525"/>
    </location>
</feature>
<dbReference type="Gene3D" id="3.40.50.300">
    <property type="entry name" value="P-loop containing nucleotide triphosphate hydrolases"/>
    <property type="match status" value="2"/>
</dbReference>
<keyword evidence="4" id="KW-1185">Reference proteome</keyword>
<name>A0A9X4RUJ9_9FLAO</name>
<reference evidence="3" key="1">
    <citation type="submission" date="2022-07" db="EMBL/GenBank/DDBJ databases">
        <title>Description and genome-wide analysis of Profundicola chukchiensis gen. nov., sp. nov., marine bacteria isolated from bottom sediments of the Chukchi Sea.</title>
        <authorList>
            <person name="Romanenko L."/>
            <person name="Otstavnykh N."/>
            <person name="Kurilenko V."/>
            <person name="Eremeev V."/>
            <person name="Velansky P."/>
            <person name="Mikhailov V."/>
            <person name="Isaeva M."/>
        </authorList>
    </citation>
    <scope>NUCLEOTIDE SEQUENCE</scope>
    <source>
        <strain evidence="3">KMM 9713</strain>
    </source>
</reference>
<gene>
    <name evidence="3" type="ORF">NMK71_04935</name>
</gene>
<dbReference type="SUPFAM" id="SSF52540">
    <property type="entry name" value="P-loop containing nucleoside triphosphate hydrolases"/>
    <property type="match status" value="1"/>
</dbReference>
<dbReference type="PANTHER" id="PTHR43581:SF2">
    <property type="entry name" value="EXCINUCLEASE ATPASE SUBUNIT"/>
    <property type="match status" value="1"/>
</dbReference>
<dbReference type="InterPro" id="IPR041685">
    <property type="entry name" value="AAA_GajA/Old/RecF-like"/>
</dbReference>
<protein>
    <submittedName>
        <fullName evidence="3">DUF3696 domain-containing protein</fullName>
    </submittedName>
</protein>
<accession>A0A9X4RUJ9</accession>
<sequence>MKIGIENFRTFKEYTEFEIRPITILIGPNNSGKSSFTKFLLLLKNGWEKLDFLEKNESNLESYEKSLNWDSDSKEITVKFTVNNNILFNNETVTLTYDENGKVKQFSLFNGLIKSKRRTIIRDEADEPEGPIYQIEEIDENSICLSIDIQNFLNNIIDCAKRILNTSTNNFTLSKMIDLNTIGSEDIKINIHDSKQVVELINKFKSSVFKSLSLEKYYPTLFIVLIHDVINNNHTNRILYDVHVNNENLTDVYKDVIAEIQENVFKKLNRIKINKDYWNIPDMIFKGFSEINQFSKALIEIEIKNKLLEFTTLEELPQVIVSENNLGKMLFSKTYEVNGKQIDFSKYDKLDFSNLFLSNLFDNLQDLSEVSYIPANRGSQHRVHQKGSYSFKLASKFNTYNLNQESSNNATLKQLETYKNYLKEVSNALKLDGEINVKFFEGSVSAIYLNDQNLADYGFGYSQIIPILIELFNVSYNKSKYLIIEEPEANLHPALQSKLADVFMITNKFFPNINLIIETHSEYIIRKLQYLVAADKVNSEQCIIHYFNANENVSQEEPKVKPIEINEDGNLTDNFGPGFYDEATRLQFELMKIRQEQKN</sequence>
<dbReference type="AlphaFoldDB" id="A0A9X4RUJ9"/>
<evidence type="ECO:0000259" key="2">
    <source>
        <dbReference type="Pfam" id="PF13175"/>
    </source>
</evidence>
<feature type="domain" description="DUF3696" evidence="1">
    <location>
        <begin position="538"/>
        <end position="589"/>
    </location>
</feature>
<dbReference type="EMBL" id="JANCMU010000002">
    <property type="protein sequence ID" value="MDG4945751.1"/>
    <property type="molecule type" value="Genomic_DNA"/>
</dbReference>
<evidence type="ECO:0000259" key="1">
    <source>
        <dbReference type="Pfam" id="PF12476"/>
    </source>
</evidence>
<evidence type="ECO:0000313" key="3">
    <source>
        <dbReference type="EMBL" id="MDG4945751.1"/>
    </source>
</evidence>
<comment type="caution">
    <text evidence="3">The sequence shown here is derived from an EMBL/GenBank/DDBJ whole genome shotgun (WGS) entry which is preliminary data.</text>
</comment>
<dbReference type="InterPro" id="IPR027417">
    <property type="entry name" value="P-loop_NTPase"/>
</dbReference>
<dbReference type="Proteomes" id="UP001152599">
    <property type="component" value="Unassembled WGS sequence"/>
</dbReference>